<evidence type="ECO:0000313" key="5">
    <source>
        <dbReference type="Proteomes" id="UP001215280"/>
    </source>
</evidence>
<accession>A0AAD7IWW3</accession>
<feature type="transmembrane region" description="Helical" evidence="2">
    <location>
        <begin position="203"/>
        <end position="222"/>
    </location>
</feature>
<keyword evidence="2" id="KW-0812">Transmembrane</keyword>
<proteinExistence type="predicted"/>
<feature type="transmembrane region" description="Helical" evidence="2">
    <location>
        <begin position="67"/>
        <end position="88"/>
    </location>
</feature>
<keyword evidence="2" id="KW-0472">Membrane</keyword>
<feature type="compositionally biased region" description="Low complexity" evidence="1">
    <location>
        <begin position="377"/>
        <end position="393"/>
    </location>
</feature>
<feature type="transmembrane region" description="Helical" evidence="2">
    <location>
        <begin position="12"/>
        <end position="30"/>
    </location>
</feature>
<organism evidence="4 5">
    <name type="scientific">Mycena maculata</name>
    <dbReference type="NCBI Taxonomy" id="230809"/>
    <lineage>
        <taxon>Eukaryota</taxon>
        <taxon>Fungi</taxon>
        <taxon>Dikarya</taxon>
        <taxon>Basidiomycota</taxon>
        <taxon>Agaricomycotina</taxon>
        <taxon>Agaricomycetes</taxon>
        <taxon>Agaricomycetidae</taxon>
        <taxon>Agaricales</taxon>
        <taxon>Marasmiineae</taxon>
        <taxon>Mycenaceae</taxon>
        <taxon>Mycena</taxon>
    </lineage>
</organism>
<dbReference type="Proteomes" id="UP001215280">
    <property type="component" value="Unassembled WGS sequence"/>
</dbReference>
<evidence type="ECO:0000259" key="3">
    <source>
        <dbReference type="Pfam" id="PF20151"/>
    </source>
</evidence>
<name>A0AAD7IWW3_9AGAR</name>
<feature type="transmembrane region" description="Helical" evidence="2">
    <location>
        <begin position="242"/>
        <end position="262"/>
    </location>
</feature>
<keyword evidence="2" id="KW-1133">Transmembrane helix</keyword>
<dbReference type="EMBL" id="JARJLG010000080">
    <property type="protein sequence ID" value="KAJ7750976.1"/>
    <property type="molecule type" value="Genomic_DNA"/>
</dbReference>
<feature type="transmembrane region" description="Helical" evidence="2">
    <location>
        <begin position="151"/>
        <end position="170"/>
    </location>
</feature>
<evidence type="ECO:0000313" key="4">
    <source>
        <dbReference type="EMBL" id="KAJ7750976.1"/>
    </source>
</evidence>
<protein>
    <recommendedName>
        <fullName evidence="3">DUF6533 domain-containing protein</fullName>
    </recommendedName>
</protein>
<gene>
    <name evidence="4" type="ORF">DFH07DRAFT_961199</name>
</gene>
<reference evidence="4" key="1">
    <citation type="submission" date="2023-03" db="EMBL/GenBank/DDBJ databases">
        <title>Massive genome expansion in bonnet fungi (Mycena s.s.) driven by repeated elements and novel gene families across ecological guilds.</title>
        <authorList>
            <consortium name="Lawrence Berkeley National Laboratory"/>
            <person name="Harder C.B."/>
            <person name="Miyauchi S."/>
            <person name="Viragh M."/>
            <person name="Kuo A."/>
            <person name="Thoen E."/>
            <person name="Andreopoulos B."/>
            <person name="Lu D."/>
            <person name="Skrede I."/>
            <person name="Drula E."/>
            <person name="Henrissat B."/>
            <person name="Morin E."/>
            <person name="Kohler A."/>
            <person name="Barry K."/>
            <person name="LaButti K."/>
            <person name="Morin E."/>
            <person name="Salamov A."/>
            <person name="Lipzen A."/>
            <person name="Mereny Z."/>
            <person name="Hegedus B."/>
            <person name="Baldrian P."/>
            <person name="Stursova M."/>
            <person name="Weitz H."/>
            <person name="Taylor A."/>
            <person name="Grigoriev I.V."/>
            <person name="Nagy L.G."/>
            <person name="Martin F."/>
            <person name="Kauserud H."/>
        </authorList>
    </citation>
    <scope>NUCLEOTIDE SEQUENCE</scope>
    <source>
        <strain evidence="4">CBHHK188m</strain>
    </source>
</reference>
<evidence type="ECO:0000256" key="2">
    <source>
        <dbReference type="SAM" id="Phobius"/>
    </source>
</evidence>
<comment type="caution">
    <text evidence="4">The sequence shown here is derived from an EMBL/GenBank/DDBJ whole genome shotgun (WGS) entry which is preliminary data.</text>
</comment>
<dbReference type="AlphaFoldDB" id="A0AAD7IWW3"/>
<dbReference type="Pfam" id="PF20151">
    <property type="entry name" value="DUF6533"/>
    <property type="match status" value="1"/>
</dbReference>
<keyword evidence="5" id="KW-1185">Reference proteome</keyword>
<dbReference type="InterPro" id="IPR045340">
    <property type="entry name" value="DUF6533"/>
</dbReference>
<feature type="domain" description="DUF6533" evidence="3">
    <location>
        <begin position="41"/>
        <end position="80"/>
    </location>
</feature>
<sequence>MSQTVPNVISDVSATFVPLFLTVVLSLRGWDERPTEFEQIFTILVWDHIVTFSDEVEYIWKGKKGPIIYLFLLNRYFTPLGFIINFIFVSQLDSGEVRNSFISGTELYTEFPHRCTHFIRYEGCTVAIAVEVVGAMMAFRINALYPTRKWIGGGLAVLLAIETGINVWLISRGEPVLHNKASGVHACSMVFDPAISHAASASAWYPLMYDSIVFFLTVNRTLPSIRKKEAGFIVKKLLEDGLLYYSVIFSITFVLTFMIVAAPPGTKNICAQMEQLITVAMMSRITLSLKKAGRQGEIITSPFLDGRNPDFFSDTYLQFAVEDRPEDVPPPDPITGPNQPARSILHHLNAIQFARPPSPQQSDMSDLIEMIPTAHTSPSSPRRLSMLRSVTNV</sequence>
<evidence type="ECO:0000256" key="1">
    <source>
        <dbReference type="SAM" id="MobiDB-lite"/>
    </source>
</evidence>
<feature type="region of interest" description="Disordered" evidence="1">
    <location>
        <begin position="373"/>
        <end position="393"/>
    </location>
</feature>